<dbReference type="GO" id="GO:0008757">
    <property type="term" value="F:S-adenosylmethionine-dependent methyltransferase activity"/>
    <property type="evidence" value="ECO:0007669"/>
    <property type="project" value="InterPro"/>
</dbReference>
<gene>
    <name evidence="6" type="ORF">FJZ00_00300</name>
</gene>
<accession>A0A938BM48</accession>
<dbReference type="InterPro" id="IPR011990">
    <property type="entry name" value="TPR-like_helical_dom_sf"/>
</dbReference>
<organism evidence="6 7">
    <name type="scientific">Candidatus Tanganyikabacteria bacterium</name>
    <dbReference type="NCBI Taxonomy" id="2961651"/>
    <lineage>
        <taxon>Bacteria</taxon>
        <taxon>Bacillati</taxon>
        <taxon>Candidatus Sericytochromatia</taxon>
        <taxon>Candidatus Tanganyikabacteria</taxon>
    </lineage>
</organism>
<dbReference type="InterPro" id="IPR019734">
    <property type="entry name" value="TPR_rpt"/>
</dbReference>
<reference evidence="6 7" key="1">
    <citation type="submission" date="2019-03" db="EMBL/GenBank/DDBJ databases">
        <title>Lake Tanganyika Metagenome-Assembled Genomes (MAGs).</title>
        <authorList>
            <person name="Tran P."/>
        </authorList>
    </citation>
    <scope>NUCLEOTIDE SEQUENCE [LARGE SCALE GENOMIC DNA]</scope>
    <source>
        <strain evidence="6">K_DeepCast_65m_m2_236</strain>
    </source>
</reference>
<keyword evidence="2" id="KW-0808">Transferase</keyword>
<evidence type="ECO:0000256" key="2">
    <source>
        <dbReference type="ARBA" id="ARBA00022679"/>
    </source>
</evidence>
<proteinExistence type="predicted"/>
<dbReference type="InterPro" id="IPR000780">
    <property type="entry name" value="CheR_MeTrfase"/>
</dbReference>
<feature type="domain" description="CheR-type methyltransferase" evidence="5">
    <location>
        <begin position="29"/>
        <end position="273"/>
    </location>
</feature>
<evidence type="ECO:0000256" key="4">
    <source>
        <dbReference type="PROSITE-ProRule" id="PRU00339"/>
    </source>
</evidence>
<evidence type="ECO:0000313" key="7">
    <source>
        <dbReference type="Proteomes" id="UP000703893"/>
    </source>
</evidence>
<sequence length="468" mass="51894">MIEQEQQSAALTLSRFVARTYGRVFDVELAERLLERVVPEGEDELQVVSRLESAPDDSPERRALTELVTVGETYFFRERAQFEILEKDLLPKLGERITDRPIAIWCAGSSTGEEAYSVAISALRVFGGDAAKRVKILGTDLNPSYVERSRNGLFMRRSFRNVTPEQLASFITESAGGFQVSDKVKALVGFKVHNLLAAGSFVDFFGSHADLVFCRNVCLYFDKETFRVVNRKLAEVVASGGYLFLGGAETVLHDSGALRLERHDQTFLYHKPEGAPVGLPPDMPVPPAVRRAEFRRATGMLGAPTPPRPFHGGTGPLTPLPFRDEVESELPPEEGRLGQALMLIDMGDFPGASVLCHAALEEDPFRPAAHFLLGLARRLQGSYQEAVHQFRAAAYLQPDDWLAPFHLAESYRALGRRDEAIREYKSCIARMEAGGPEPSPALLGGFAPEYFKRASQRQIERLEKGDAI</sequence>
<dbReference type="GO" id="GO:0032259">
    <property type="term" value="P:methylation"/>
    <property type="evidence" value="ECO:0007669"/>
    <property type="project" value="UniProtKB-KW"/>
</dbReference>
<dbReference type="PRINTS" id="PR00996">
    <property type="entry name" value="CHERMTFRASE"/>
</dbReference>
<feature type="repeat" description="TPR" evidence="4">
    <location>
        <begin position="367"/>
        <end position="400"/>
    </location>
</feature>
<dbReference type="Gene3D" id="1.25.40.10">
    <property type="entry name" value="Tetratricopeptide repeat domain"/>
    <property type="match status" value="1"/>
</dbReference>
<keyword evidence="3" id="KW-0949">S-adenosyl-L-methionine</keyword>
<evidence type="ECO:0000259" key="5">
    <source>
        <dbReference type="PROSITE" id="PS50123"/>
    </source>
</evidence>
<dbReference type="SMART" id="SM00138">
    <property type="entry name" value="MeTrc"/>
    <property type="match status" value="1"/>
</dbReference>
<comment type="caution">
    <text evidence="6">The sequence shown here is derived from an EMBL/GenBank/DDBJ whole genome shotgun (WGS) entry which is preliminary data.</text>
</comment>
<keyword evidence="4" id="KW-0802">TPR repeat</keyword>
<evidence type="ECO:0000313" key="6">
    <source>
        <dbReference type="EMBL" id="MBM3273560.1"/>
    </source>
</evidence>
<dbReference type="Pfam" id="PF13432">
    <property type="entry name" value="TPR_16"/>
    <property type="match status" value="1"/>
</dbReference>
<dbReference type="InterPro" id="IPR029063">
    <property type="entry name" value="SAM-dependent_MTases_sf"/>
</dbReference>
<dbReference type="PANTHER" id="PTHR24422:SF19">
    <property type="entry name" value="CHEMOTAXIS PROTEIN METHYLTRANSFERASE"/>
    <property type="match status" value="1"/>
</dbReference>
<name>A0A938BM48_9BACT</name>
<dbReference type="InterPro" id="IPR022642">
    <property type="entry name" value="CheR_C"/>
</dbReference>
<dbReference type="Pfam" id="PF13181">
    <property type="entry name" value="TPR_8"/>
    <property type="match status" value="1"/>
</dbReference>
<dbReference type="SMART" id="SM00028">
    <property type="entry name" value="TPR"/>
    <property type="match status" value="3"/>
</dbReference>
<evidence type="ECO:0000256" key="3">
    <source>
        <dbReference type="ARBA" id="ARBA00022691"/>
    </source>
</evidence>
<protein>
    <submittedName>
        <fullName evidence="6">Tetratricopeptide repeat protein</fullName>
    </submittedName>
</protein>
<dbReference type="Proteomes" id="UP000703893">
    <property type="component" value="Unassembled WGS sequence"/>
</dbReference>
<keyword evidence="1" id="KW-0489">Methyltransferase</keyword>
<dbReference type="PANTHER" id="PTHR24422">
    <property type="entry name" value="CHEMOTAXIS PROTEIN METHYLTRANSFERASE"/>
    <property type="match status" value="1"/>
</dbReference>
<dbReference type="SUPFAM" id="SSF48452">
    <property type="entry name" value="TPR-like"/>
    <property type="match status" value="1"/>
</dbReference>
<dbReference type="Pfam" id="PF01739">
    <property type="entry name" value="CheR"/>
    <property type="match status" value="1"/>
</dbReference>
<dbReference type="PROSITE" id="PS50123">
    <property type="entry name" value="CHER"/>
    <property type="match status" value="1"/>
</dbReference>
<dbReference type="InterPro" id="IPR050903">
    <property type="entry name" value="Bact_Chemotaxis_MeTrfase"/>
</dbReference>
<dbReference type="AlphaFoldDB" id="A0A938BM48"/>
<evidence type="ECO:0000256" key="1">
    <source>
        <dbReference type="ARBA" id="ARBA00022603"/>
    </source>
</evidence>
<dbReference type="Gene3D" id="3.40.50.150">
    <property type="entry name" value="Vaccinia Virus protein VP39"/>
    <property type="match status" value="1"/>
</dbReference>
<dbReference type="EMBL" id="VGJX01000007">
    <property type="protein sequence ID" value="MBM3273560.1"/>
    <property type="molecule type" value="Genomic_DNA"/>
</dbReference>
<dbReference type="SUPFAM" id="SSF53335">
    <property type="entry name" value="S-adenosyl-L-methionine-dependent methyltransferases"/>
    <property type="match status" value="1"/>
</dbReference>
<dbReference type="PROSITE" id="PS50005">
    <property type="entry name" value="TPR"/>
    <property type="match status" value="1"/>
</dbReference>